<protein>
    <submittedName>
        <fullName evidence="4">Phospholipase</fullName>
    </submittedName>
</protein>
<sequence>MQPQTIHSTQDTLRGGAPLAQAAGAVILLHGRGSSADDIVGLAKSLKGAPAPLAFLAPNATDNTWYPQRFFVPLAHNEPWLSSALGVIDELVGEVHASGIPFERIGIAGFSQGACLTLEYAVRNPRRYGFIAGLSGGLIGPLDTARPPTDLQKTSVLVACAESDAHIPLEFVEKSAVTLTGFNADVTKQIFRGSAHTVFPDEIAWLRQQVATWK</sequence>
<accession>A0A290QE40</accession>
<evidence type="ECO:0000256" key="2">
    <source>
        <dbReference type="ARBA" id="ARBA00022801"/>
    </source>
</evidence>
<dbReference type="InterPro" id="IPR050565">
    <property type="entry name" value="LYPA1-2/EST-like"/>
</dbReference>
<dbReference type="KEGG" id="vbh:CMV30_16915"/>
<dbReference type="PANTHER" id="PTHR10655:SF17">
    <property type="entry name" value="LYSOPHOSPHOLIPASE-LIKE PROTEIN 1"/>
    <property type="match status" value="1"/>
</dbReference>
<reference evidence="4 5" key="1">
    <citation type="submission" date="2017-09" db="EMBL/GenBank/DDBJ databases">
        <title>Complete genome sequence of Verrucomicrobial strain HZ-65, isolated from freshwater.</title>
        <authorList>
            <person name="Choi A."/>
        </authorList>
    </citation>
    <scope>NUCLEOTIDE SEQUENCE [LARGE SCALE GENOMIC DNA]</scope>
    <source>
        <strain evidence="4 5">HZ-65</strain>
    </source>
</reference>
<comment type="similarity">
    <text evidence="1">Belongs to the AB hydrolase superfamily. AB hydrolase 2 family.</text>
</comment>
<dbReference type="Gene3D" id="3.40.50.1820">
    <property type="entry name" value="alpha/beta hydrolase"/>
    <property type="match status" value="1"/>
</dbReference>
<evidence type="ECO:0000256" key="1">
    <source>
        <dbReference type="ARBA" id="ARBA00006499"/>
    </source>
</evidence>
<evidence type="ECO:0000313" key="4">
    <source>
        <dbReference type="EMBL" id="ATC65490.1"/>
    </source>
</evidence>
<keyword evidence="2" id="KW-0378">Hydrolase</keyword>
<keyword evidence="5" id="KW-1185">Reference proteome</keyword>
<dbReference type="SUPFAM" id="SSF53474">
    <property type="entry name" value="alpha/beta-Hydrolases"/>
    <property type="match status" value="1"/>
</dbReference>
<dbReference type="GO" id="GO:0016787">
    <property type="term" value="F:hydrolase activity"/>
    <property type="evidence" value="ECO:0007669"/>
    <property type="project" value="UniProtKB-KW"/>
</dbReference>
<dbReference type="RefSeq" id="WP_096057119.1">
    <property type="nucleotide sequence ID" value="NZ_CP023344.1"/>
</dbReference>
<organism evidence="4 5">
    <name type="scientific">Nibricoccus aquaticus</name>
    <dbReference type="NCBI Taxonomy" id="2576891"/>
    <lineage>
        <taxon>Bacteria</taxon>
        <taxon>Pseudomonadati</taxon>
        <taxon>Verrucomicrobiota</taxon>
        <taxon>Opitutia</taxon>
        <taxon>Opitutales</taxon>
        <taxon>Opitutaceae</taxon>
        <taxon>Nibricoccus</taxon>
    </lineage>
</organism>
<dbReference type="Pfam" id="PF02230">
    <property type="entry name" value="Abhydrolase_2"/>
    <property type="match status" value="1"/>
</dbReference>
<proteinExistence type="inferred from homology"/>
<dbReference type="InterPro" id="IPR003140">
    <property type="entry name" value="PLipase/COase/thioEstase"/>
</dbReference>
<dbReference type="InterPro" id="IPR029058">
    <property type="entry name" value="AB_hydrolase_fold"/>
</dbReference>
<dbReference type="EMBL" id="CP023344">
    <property type="protein sequence ID" value="ATC65490.1"/>
    <property type="molecule type" value="Genomic_DNA"/>
</dbReference>
<dbReference type="OrthoDB" id="9795555at2"/>
<gene>
    <name evidence="4" type="ORF">CMV30_16915</name>
</gene>
<dbReference type="Proteomes" id="UP000217265">
    <property type="component" value="Chromosome"/>
</dbReference>
<evidence type="ECO:0000313" key="5">
    <source>
        <dbReference type="Proteomes" id="UP000217265"/>
    </source>
</evidence>
<dbReference type="PANTHER" id="PTHR10655">
    <property type="entry name" value="LYSOPHOSPHOLIPASE-RELATED"/>
    <property type="match status" value="1"/>
</dbReference>
<dbReference type="AlphaFoldDB" id="A0A290QE40"/>
<feature type="domain" description="Phospholipase/carboxylesterase/thioesterase" evidence="3">
    <location>
        <begin position="21"/>
        <end position="213"/>
    </location>
</feature>
<evidence type="ECO:0000259" key="3">
    <source>
        <dbReference type="Pfam" id="PF02230"/>
    </source>
</evidence>
<name>A0A290QE40_9BACT</name>